<protein>
    <submittedName>
        <fullName evidence="7">M10 family metallopeptidase C-terminal domain-containing protein</fullName>
    </submittedName>
</protein>
<name>A0A8G0ZY85_9RHOB</name>
<organism evidence="7 8">
    <name type="scientific">Neotabrizicola shimadae</name>
    <dbReference type="NCBI Taxonomy" id="2807096"/>
    <lineage>
        <taxon>Bacteria</taxon>
        <taxon>Pseudomonadati</taxon>
        <taxon>Pseudomonadota</taxon>
        <taxon>Alphaproteobacteria</taxon>
        <taxon>Rhodobacterales</taxon>
        <taxon>Paracoccaceae</taxon>
        <taxon>Neotabrizicola</taxon>
    </lineage>
</organism>
<dbReference type="Pfam" id="PF00353">
    <property type="entry name" value="HemolysinCabind"/>
    <property type="match status" value="2"/>
</dbReference>
<proteinExistence type="inferred from homology"/>
<evidence type="ECO:0000313" key="7">
    <source>
        <dbReference type="EMBL" id="QYZ71003.1"/>
    </source>
</evidence>
<dbReference type="InterPro" id="IPR034033">
    <property type="entry name" value="Serralysin-like"/>
</dbReference>
<evidence type="ECO:0000259" key="6">
    <source>
        <dbReference type="SMART" id="SM00235"/>
    </source>
</evidence>
<dbReference type="GO" id="GO:0005509">
    <property type="term" value="F:calcium ion binding"/>
    <property type="evidence" value="ECO:0007669"/>
    <property type="project" value="InterPro"/>
</dbReference>
<dbReference type="SMART" id="SM00235">
    <property type="entry name" value="ZnMc"/>
    <property type="match status" value="1"/>
</dbReference>
<dbReference type="GO" id="GO:0005615">
    <property type="term" value="C:extracellular space"/>
    <property type="evidence" value="ECO:0007669"/>
    <property type="project" value="InterPro"/>
</dbReference>
<reference evidence="7" key="1">
    <citation type="submission" date="2021-02" db="EMBL/GenBank/DDBJ databases">
        <title>Rhodobacter shimadae sp. nov., an aerobic anoxygenic phototrophic bacterium isolated from a hot spring.</title>
        <authorList>
            <person name="Muramatsu S."/>
            <person name="Haruta S."/>
            <person name="Hirose S."/>
            <person name="Hanada S."/>
        </authorList>
    </citation>
    <scope>NUCLEOTIDE SEQUENCE</scope>
    <source>
        <strain evidence="7">N10</strain>
    </source>
</reference>
<keyword evidence="4" id="KW-0964">Secreted</keyword>
<dbReference type="PROSITE" id="PS00330">
    <property type="entry name" value="HEMOLYSIN_CALCIUM"/>
    <property type="match status" value="2"/>
</dbReference>
<dbReference type="Gene3D" id="3.40.390.10">
    <property type="entry name" value="Collagenase (Catalytic Domain)"/>
    <property type="match status" value="1"/>
</dbReference>
<dbReference type="Pfam" id="PF04151">
    <property type="entry name" value="PPC"/>
    <property type="match status" value="1"/>
</dbReference>
<evidence type="ECO:0000256" key="4">
    <source>
        <dbReference type="ARBA" id="ARBA00022525"/>
    </source>
</evidence>
<keyword evidence="8" id="KW-1185">Reference proteome</keyword>
<dbReference type="InterPro" id="IPR013858">
    <property type="entry name" value="Peptidase_M10B_C"/>
</dbReference>
<evidence type="ECO:0000256" key="5">
    <source>
        <dbReference type="ARBA" id="ARBA00022737"/>
    </source>
</evidence>
<dbReference type="SUPFAM" id="SSF89260">
    <property type="entry name" value="Collagen-binding domain"/>
    <property type="match status" value="1"/>
</dbReference>
<dbReference type="RefSeq" id="WP_220663245.1">
    <property type="nucleotide sequence ID" value="NZ_CP069370.1"/>
</dbReference>
<comment type="subcellular location">
    <subcellularLocation>
        <location evidence="2">Secreted</location>
    </subcellularLocation>
</comment>
<dbReference type="SUPFAM" id="SSF51120">
    <property type="entry name" value="beta-Roll"/>
    <property type="match status" value="1"/>
</dbReference>
<comment type="cofactor">
    <cofactor evidence="1">
        <name>Ca(2+)</name>
        <dbReference type="ChEBI" id="CHEBI:29108"/>
    </cofactor>
</comment>
<evidence type="ECO:0000313" key="8">
    <source>
        <dbReference type="Proteomes" id="UP000826300"/>
    </source>
</evidence>
<dbReference type="InterPro" id="IPR018511">
    <property type="entry name" value="Hemolysin-typ_Ca-bd_CS"/>
</dbReference>
<dbReference type="GO" id="GO:0008270">
    <property type="term" value="F:zinc ion binding"/>
    <property type="evidence" value="ECO:0007669"/>
    <property type="project" value="InterPro"/>
</dbReference>
<dbReference type="Gene3D" id="2.150.10.10">
    <property type="entry name" value="Serralysin-like metalloprotease, C-terminal"/>
    <property type="match status" value="1"/>
</dbReference>
<evidence type="ECO:0000256" key="2">
    <source>
        <dbReference type="ARBA" id="ARBA00004613"/>
    </source>
</evidence>
<evidence type="ECO:0000256" key="3">
    <source>
        <dbReference type="ARBA" id="ARBA00009490"/>
    </source>
</evidence>
<dbReference type="EMBL" id="CP069370">
    <property type="protein sequence ID" value="QYZ71003.1"/>
    <property type="molecule type" value="Genomic_DNA"/>
</dbReference>
<dbReference type="InterPro" id="IPR024079">
    <property type="entry name" value="MetalloPept_cat_dom_sf"/>
</dbReference>
<dbReference type="InterPro" id="IPR007280">
    <property type="entry name" value="Peptidase_C_arc/bac"/>
</dbReference>
<dbReference type="KEGG" id="nsm:JO391_05690"/>
<dbReference type="Pfam" id="PF08548">
    <property type="entry name" value="Peptidase_M10_C"/>
    <property type="match status" value="1"/>
</dbReference>
<comment type="similarity">
    <text evidence="3">Belongs to the peptidase M10B family.</text>
</comment>
<dbReference type="InterPro" id="IPR006026">
    <property type="entry name" value="Peptidase_Metallo"/>
</dbReference>
<dbReference type="InterPro" id="IPR001343">
    <property type="entry name" value="Hemolysn_Ca-bd"/>
</dbReference>
<dbReference type="GO" id="GO:0006508">
    <property type="term" value="P:proteolysis"/>
    <property type="evidence" value="ECO:0007669"/>
    <property type="project" value="InterPro"/>
</dbReference>
<dbReference type="Gene3D" id="2.60.120.380">
    <property type="match status" value="1"/>
</dbReference>
<keyword evidence="5" id="KW-0677">Repeat</keyword>
<dbReference type="SUPFAM" id="SSF55486">
    <property type="entry name" value="Metalloproteases ('zincins'), catalytic domain"/>
    <property type="match status" value="1"/>
</dbReference>
<dbReference type="GO" id="GO:0008237">
    <property type="term" value="F:metallopeptidase activity"/>
    <property type="evidence" value="ECO:0007669"/>
    <property type="project" value="InterPro"/>
</dbReference>
<dbReference type="Proteomes" id="UP000826300">
    <property type="component" value="Chromosome"/>
</dbReference>
<dbReference type="PRINTS" id="PR00313">
    <property type="entry name" value="CABNDNGRPT"/>
</dbReference>
<dbReference type="InterPro" id="IPR011049">
    <property type="entry name" value="Serralysin-like_metalloprot_C"/>
</dbReference>
<gene>
    <name evidence="7" type="ORF">JO391_05690</name>
</gene>
<accession>A0A8G0ZY85</accession>
<evidence type="ECO:0000256" key="1">
    <source>
        <dbReference type="ARBA" id="ARBA00001913"/>
    </source>
</evidence>
<dbReference type="AlphaFoldDB" id="A0A8G0ZY85"/>
<dbReference type="CDD" id="cd04277">
    <property type="entry name" value="ZnMc_serralysin_like"/>
    <property type="match status" value="1"/>
</dbReference>
<feature type="domain" description="Peptidase metallopeptidase" evidence="6">
    <location>
        <begin position="218"/>
        <end position="378"/>
    </location>
</feature>
<sequence length="666" mass="68621">MSDFTVDRLQDWEANLSPIGSPDAAFGLNGGPDDRTEWGLAADKTNGVDLGAAVAGETVGFTRINPASVTAASIQAPRPVLAGVDTIPGDISTTVTIGVGGSLTSELDSAGDRDWIAVTLQAGRTYSISLSGTGANAVSDTYLRLMNAAGIQVAFDDDGGAGTNSLLVFTATTTGTYYINAGAYDDALTGEYTVEVNAVKPPSFLDSIDWGTQVSTNVIQVYFAPRGTTYDGVTSLGWNAYEIQQAMLAFQQFENIANVTITRTTNAAAAEFVLVTTTDNSFLGYFNPPGEVNEGVGVFARNGTGWDETAPGTGGLEQGGYGFVTLIHEFGHGMGLAHPHDNGGSSTVWQGVTDPFDSLGTFDLNQGIYTTMSYNDGWQLHPSGENSAIPYGYQGTLMAFDIAMLQEKYGANTTFAAGNSTYVLPEANATGTFFACIWDTGGVDQVVYNGTSSATIDLRAATLGYAAGSGGFISFADGIYGGYTIANGVVIENATGGSAGDSIMGNAAANRLNGRGGNDSLVGAAGNDVLLGSTGLDTLVGGLGDDTLNGGAGRDILIGNDGADDFIYANASDSGATAATRDQINGFVSGADDIDLRSMDADSTDATNDAFLWRDTLGFSGVAGQLRWAASTAGVLVFGDLNGDRVVDFSILLAGVTSVVQGDFFL</sequence>